<dbReference type="InterPro" id="IPR045055">
    <property type="entry name" value="DNA2/NAM7-like"/>
</dbReference>
<feature type="compositionally biased region" description="Basic and acidic residues" evidence="6">
    <location>
        <begin position="1784"/>
        <end position="1801"/>
    </location>
</feature>
<evidence type="ECO:0000259" key="7">
    <source>
        <dbReference type="SMART" id="SM00382"/>
    </source>
</evidence>
<feature type="compositionally biased region" description="Basic and acidic residues" evidence="6">
    <location>
        <begin position="1061"/>
        <end position="1071"/>
    </location>
</feature>
<gene>
    <name evidence="8" type="ORF">ACJMK2_029705</name>
</gene>
<feature type="region of interest" description="Disordered" evidence="6">
    <location>
        <begin position="17"/>
        <end position="50"/>
    </location>
</feature>
<dbReference type="Pfam" id="PF13087">
    <property type="entry name" value="AAA_12"/>
    <property type="match status" value="1"/>
</dbReference>
<evidence type="ECO:0000313" key="8">
    <source>
        <dbReference type="EMBL" id="KAL3883444.1"/>
    </source>
</evidence>
<comment type="caution">
    <text evidence="8">The sequence shown here is derived from an EMBL/GenBank/DDBJ whole genome shotgun (WGS) entry which is preliminary data.</text>
</comment>
<feature type="compositionally biased region" description="Acidic residues" evidence="6">
    <location>
        <begin position="740"/>
        <end position="749"/>
    </location>
</feature>
<feature type="region of interest" description="Disordered" evidence="6">
    <location>
        <begin position="2238"/>
        <end position="2281"/>
    </location>
</feature>
<evidence type="ECO:0000256" key="3">
    <source>
        <dbReference type="ARBA" id="ARBA00022806"/>
    </source>
</evidence>
<feature type="compositionally biased region" description="Low complexity" evidence="6">
    <location>
        <begin position="1685"/>
        <end position="1696"/>
    </location>
</feature>
<dbReference type="CDD" id="cd18042">
    <property type="entry name" value="DEXXQc_SETX"/>
    <property type="match status" value="1"/>
</dbReference>
<feature type="region of interest" description="Disordered" evidence="6">
    <location>
        <begin position="2019"/>
        <end position="2044"/>
    </location>
</feature>
<keyword evidence="5" id="KW-0175">Coiled coil</keyword>
<feature type="compositionally biased region" description="Low complexity" evidence="6">
    <location>
        <begin position="2023"/>
        <end position="2043"/>
    </location>
</feature>
<dbReference type="InterPro" id="IPR027417">
    <property type="entry name" value="P-loop_NTPase"/>
</dbReference>
<feature type="compositionally biased region" description="Basic and acidic residues" evidence="6">
    <location>
        <begin position="1758"/>
        <end position="1776"/>
    </location>
</feature>
<dbReference type="InterPro" id="IPR041677">
    <property type="entry name" value="DNA2/NAM7_AAA_11"/>
</dbReference>
<dbReference type="GO" id="GO:0005524">
    <property type="term" value="F:ATP binding"/>
    <property type="evidence" value="ECO:0007669"/>
    <property type="project" value="UniProtKB-KW"/>
</dbReference>
<dbReference type="Proteomes" id="UP001634394">
    <property type="component" value="Unassembled WGS sequence"/>
</dbReference>
<dbReference type="GO" id="GO:0005694">
    <property type="term" value="C:chromosome"/>
    <property type="evidence" value="ECO:0007669"/>
    <property type="project" value="UniProtKB-ARBA"/>
</dbReference>
<feature type="region of interest" description="Disordered" evidence="6">
    <location>
        <begin position="1838"/>
        <end position="1870"/>
    </location>
</feature>
<feature type="region of interest" description="Disordered" evidence="6">
    <location>
        <begin position="468"/>
        <end position="500"/>
    </location>
</feature>
<feature type="compositionally biased region" description="Low complexity" evidence="6">
    <location>
        <begin position="472"/>
        <end position="483"/>
    </location>
</feature>
<feature type="region of interest" description="Disordered" evidence="6">
    <location>
        <begin position="1570"/>
        <end position="1595"/>
    </location>
</feature>
<keyword evidence="3" id="KW-0347">Helicase</keyword>
<dbReference type="InterPro" id="IPR003593">
    <property type="entry name" value="AAA+_ATPase"/>
</dbReference>
<dbReference type="SMART" id="SM00382">
    <property type="entry name" value="AAA"/>
    <property type="match status" value="1"/>
</dbReference>
<feature type="region of interest" description="Disordered" evidence="6">
    <location>
        <begin position="1756"/>
        <end position="1801"/>
    </location>
</feature>
<feature type="region of interest" description="Disordered" evidence="6">
    <location>
        <begin position="738"/>
        <end position="772"/>
    </location>
</feature>
<dbReference type="FunFam" id="3.40.50.300:FF:000326">
    <property type="entry name" value="P-loop containing nucleoside triphosphate hydrolase"/>
    <property type="match status" value="1"/>
</dbReference>
<feature type="region of interest" description="Disordered" evidence="6">
    <location>
        <begin position="1896"/>
        <end position="1976"/>
    </location>
</feature>
<dbReference type="Gene3D" id="3.40.50.300">
    <property type="entry name" value="P-loop containing nucleotide triphosphate hydrolases"/>
    <property type="match status" value="2"/>
</dbReference>
<accession>A0ABD3XAZ6</accession>
<dbReference type="EMBL" id="JBJQND010000003">
    <property type="protein sequence ID" value="KAL3883444.1"/>
    <property type="molecule type" value="Genomic_DNA"/>
</dbReference>
<feature type="region of interest" description="Disordered" evidence="6">
    <location>
        <begin position="84"/>
        <end position="151"/>
    </location>
</feature>
<keyword evidence="4" id="KW-0067">ATP-binding</keyword>
<protein>
    <recommendedName>
        <fullName evidence="7">AAA+ ATPase domain-containing protein</fullName>
    </recommendedName>
</protein>
<reference evidence="8 9" key="1">
    <citation type="submission" date="2024-11" db="EMBL/GenBank/DDBJ databases">
        <title>Chromosome-level genome assembly of the freshwater bivalve Anodonta woodiana.</title>
        <authorList>
            <person name="Chen X."/>
        </authorList>
    </citation>
    <scope>NUCLEOTIDE SEQUENCE [LARGE SCALE GENOMIC DNA]</scope>
    <source>
        <strain evidence="8">MN2024</strain>
        <tissue evidence="8">Gills</tissue>
    </source>
</reference>
<dbReference type="GO" id="GO:0016787">
    <property type="term" value="F:hydrolase activity"/>
    <property type="evidence" value="ECO:0007669"/>
    <property type="project" value="UniProtKB-KW"/>
</dbReference>
<dbReference type="InterPro" id="IPR047187">
    <property type="entry name" value="SF1_C_Upf1"/>
</dbReference>
<dbReference type="CDD" id="cd18808">
    <property type="entry name" value="SF1_C_Upf1"/>
    <property type="match status" value="1"/>
</dbReference>
<feature type="compositionally biased region" description="Basic and acidic residues" evidence="6">
    <location>
        <begin position="531"/>
        <end position="543"/>
    </location>
</feature>
<evidence type="ECO:0000256" key="4">
    <source>
        <dbReference type="ARBA" id="ARBA00022840"/>
    </source>
</evidence>
<feature type="compositionally biased region" description="Basic and acidic residues" evidence="6">
    <location>
        <begin position="1939"/>
        <end position="1957"/>
    </location>
</feature>
<proteinExistence type="predicted"/>
<evidence type="ECO:0000256" key="6">
    <source>
        <dbReference type="SAM" id="MobiDB-lite"/>
    </source>
</evidence>
<dbReference type="SUPFAM" id="SSF52540">
    <property type="entry name" value="P-loop containing nucleoside triphosphate hydrolases"/>
    <property type="match status" value="1"/>
</dbReference>
<feature type="compositionally biased region" description="Polar residues" evidence="6">
    <location>
        <begin position="109"/>
        <end position="122"/>
    </location>
</feature>
<feature type="region of interest" description="Disordered" evidence="6">
    <location>
        <begin position="1685"/>
        <end position="1705"/>
    </location>
</feature>
<evidence type="ECO:0000256" key="2">
    <source>
        <dbReference type="ARBA" id="ARBA00022801"/>
    </source>
</evidence>
<feature type="region of interest" description="Disordered" evidence="6">
    <location>
        <begin position="517"/>
        <end position="608"/>
    </location>
</feature>
<feature type="region of interest" description="Disordered" evidence="6">
    <location>
        <begin position="1061"/>
        <end position="1081"/>
    </location>
</feature>
<dbReference type="GO" id="GO:0004386">
    <property type="term" value="F:helicase activity"/>
    <property type="evidence" value="ECO:0007669"/>
    <property type="project" value="UniProtKB-KW"/>
</dbReference>
<feature type="coiled-coil region" evidence="5">
    <location>
        <begin position="2723"/>
        <end position="2750"/>
    </location>
</feature>
<dbReference type="Pfam" id="PF13086">
    <property type="entry name" value="AAA_11"/>
    <property type="match status" value="1"/>
</dbReference>
<evidence type="ECO:0000313" key="9">
    <source>
        <dbReference type="Proteomes" id="UP001634394"/>
    </source>
</evidence>
<sequence length="3087" mass="345868">MEFTDNDDDFVVTPRTKHRFNRNGTPDIKISSPSSGRLLGSTQRTPSLSCEQTLQPSSFLKGGNGNGKVYRMVQNFQYSMTATGNRIQGHRTSNDEAVSKSGIQEGDWLTTSPKKNQQSNSYIPLGSLAPPLSQTSESKENSAQVKPNKYKDTISSSCSNFKLSQTLEDKSLVGKSRLSFAKTNKPFSLYSSPNSPRNTFDCKVDKPPPGDDFDDHDDADETPVIGNVKRIVSGFDAARREAVTELQKHRKLQGILKSKDGKCADSRSNIPAKRLYGVSVSDRRISGSGGLDKKVKKVESNYKYMQPVVQLQKIAGVMNMNKVWQCQDEKSDEKHDLSDHEWSSDQSDIVIAETQHNKTRKRVQRIESNSAESEDLFYSEHSGMSDSSHVEFLSIKNFHPGNNDITSRSDISDSTHTDIDSLSDCTIEEILSSSDELVNITVSTDNDPESPIPVNKQRNQPNFVLEKYGTESSSESGCSISNSNVGRYSKKERRCDNKRATESGQILLSSTFPVNKRSKLYNSTPRKKTVKPSEVRKNRESSVEKSFSSENEKRNNGNQRLKRRMSLSPNSEELPTISRPKHRRVCRPQSRSKSMITSDKSTSSSDSETFDGGMAFAVSGDAQNIPNAKISHINVLETFSDPDVDTSGTGEFFPFAEAPTVANNNVDVQVLSLSTSEDSDVPLLELLEMRKKKESLLTSKAADKLIEKSNKFDIAPVKQEIVSLEYLEKTLPTTSVIVEQSEDKDDDDSNGTLFIDTRDSDEQDKQRKRETHSLMDRLKMLVKTEDQNEDINNKTSFQVTEDSVVYDNQNRKKINSLLDKLKETIKSIKKEKPLASTSPSPARVSLLSSMHTDECKIAENFGKEINATEKNDIHEKTNKVQNMQLNTLGTPESVNTKKQIGADVSVKTEPSSTYTQEPECIFIDDDDDIDDEYLISLSQGVSFIDVDDGDNEGEEEKKQCYADDEGIVEDVKVKIEMDSEGFEIKDPEFWEDYAQLSEDFDGYRDLVEPPLMERTAWGTERKIKTELDTFKPEGDDEKVAASQNVLSSKENDHSLVIKSEIHSDVDSGHDKEEDDGLSSANFLSDDDEALYAAATQIDSDLASKASSNLSRTVKLERDDEDMFLATSVSKISKEEMDSDDDIYLAETQLDVQELRKDSWGHRSLHVIDNEPDPYLVMTQVNCITAKGIKGMDMFNDSSLTSATALARKNFVSSSTKHQQDQVKDLMDSAISKEDPISIYSEMTQVDNQDRQGMEISRADDIDALNEAYMEETQIKFCKTTKSTPHMVIDPEDDEIDFDSVYNAQTQVDPHLRWKPKENVKDQTEYPGTKEKTRCSAQVLNDSHADMPKAVDKTIKPASVSSGEDLFKQKSHSSPANAVHMEVSGVKSVNVKHYNLKDAALRRTLEIEPQRKKSTKEIRMDFKAANFYSSKHQYQGSAGAAEETLAETSDSRNNWLSKNTKITSEKPKSVQEKTISYKGTDIKKKKERKCSKSKRKTVFSLTQAIQDAKCKLVDRKFQTVVQPESLAEGYKKKLVTVASEDVVDVELPSDSQIMNQGLPLLCPRNPLLASRKKSSTSGPHITLSSHSLESAKTSPSTLVTSNSMVTMTSNSMVTMSGSSTVTMASVSSANSLSVVTTSVNNSCSLSAGATITAVSSTYREPLLSTSRKSATVSSSSLAREKLVIRTGRSSNSTSRQSSVEDAIKSPGVHENQTGFLTINSPPVDLVSSILAQSKSDVPHFKLCVSSHGSNVMEKSSLGVKHESKTTKIKHREKDAQKDLGASRNLTEKTKDMTKKSRDSRVKSLTENVNPKGIIGSMSYKDLYERRHSVETTRLRVDDGREISQPERIEIDKGKHKHSNEQSSNRDHHKMRHSVETSCLKLGDGKEVSQPVRLQIDKKCKGSDEAMSNSNRDCRERSHSVEMSGPSVGDSRGVSHPVKPQVDKVKPNAIDRKMSGRDHHERRHSGKTSRPKVGDGRVNQAERIQIDKGHKPVNAVAPMQVKSLLPDQEKLGMVKERTIQSEPSQRAAAAHQDQQRQLSRRGGQQNEFQDAALVQNCIEGELSTGTTFEKEAQINSSALCIDRQHQGNGVASVHNLTEGSVTTVNHLNREGAGPASTLQSCVQINTSTLFIGQEQQNEKNKIEEILADNQKMYEKHESDVNTTPAMEKSVIDNMNIGLSVTAENNFVAGTNECKADYAASAVSTGTSLNRLQPEMFSRSGLVLQQSDQQLPLYGVHIQTSRDPRKVARQSSNVPTRHADSDAKHNPSLVSFRATGPVAPQVASPSTNLMRADCQTKLPQLNDFLIFLLKWNPVWLTEQKDKLTKENRTAETPPVAGEQRPFPLVEKYSSFDEYCHMFMVPLLLYEAWEYSFRDWKTRKEHKNTICHKLYQGGYKFSMEHQRSSCKIVEYVGHALITREDWNGGRYINEGDLVWLNIFGVMTYDSKNQSSEPNWFPQMAYVDSIVVKTDGRSVLRVLKMIPQEERNRPDCLVYMKFVFKIRWRKFRPIHEKPLEVHQISSIITSIRQYHALSLLPKSPLCQDILNPTCNITFLDKETYVDPSLKLHYNSSQADAIATITKMVLSPYVFPKICLLQGPPGTGKSHTIIALIRKIMKDTNGNAKICVCAPSNAAVDVLMKRLLEYNRTRPDKTSALRCVRIGKLDSMHPDVQSYSLIRLLEKNVKSLKMERRKKNLPKSLINQHSILIEKISVKKTELKSASGDSLKIARIKNDLKALEKDKMRIENQMDTQAEVRLTQEEESNIRRNILLKANIIAGTLNSLGAPVMNIIPKRDDKEAFFKCIIVDEATQATELDCLIPLQYGSSKLVLVGDPEQLPPTVVSQVAAENKFGQSLFERFYNHFKYTPNNPVMMLNTQYRMDLEICSFPNSYIYEKKIQTDPSVHNRSQRLDLEPYLLFDVSDGHELQSQSGSVSNLIEAEFTVKLCKLVLQTQKKMRPCDIGIIAPYQNQKKLLQDLLGRSNIRDVEVGTVDGFQGREKCVIIMSCVRAKNPTGTIGFLGNRQRMNVALTRAKYACYIVGDIESLQINEEWKALINDAKERQRIIQVKSYHDAESILQYCQKTKTRGKRDIS</sequence>
<feature type="compositionally biased region" description="Basic and acidic residues" evidence="6">
    <location>
        <begin position="756"/>
        <end position="772"/>
    </location>
</feature>
<evidence type="ECO:0000256" key="1">
    <source>
        <dbReference type="ARBA" id="ARBA00022741"/>
    </source>
</evidence>
<feature type="domain" description="AAA+ ATPase" evidence="7">
    <location>
        <begin position="2585"/>
        <end position="2911"/>
    </location>
</feature>
<feature type="compositionally biased region" description="Low complexity" evidence="6">
    <location>
        <begin position="592"/>
        <end position="607"/>
    </location>
</feature>
<keyword evidence="2" id="KW-0378">Hydrolase</keyword>
<feature type="compositionally biased region" description="Basic and acidic residues" evidence="6">
    <location>
        <begin position="1838"/>
        <end position="1851"/>
    </location>
</feature>
<evidence type="ECO:0000256" key="5">
    <source>
        <dbReference type="SAM" id="Coils"/>
    </source>
</evidence>
<dbReference type="PANTHER" id="PTHR10887:SF495">
    <property type="entry name" value="HELICASE SENATAXIN ISOFORM X1-RELATED"/>
    <property type="match status" value="1"/>
</dbReference>
<feature type="compositionally biased region" description="Polar residues" evidence="6">
    <location>
        <begin position="1574"/>
        <end position="1594"/>
    </location>
</feature>
<dbReference type="InterPro" id="IPR041679">
    <property type="entry name" value="DNA2/NAM7-like_C"/>
</dbReference>
<feature type="compositionally biased region" description="Polar residues" evidence="6">
    <location>
        <begin position="31"/>
        <end position="50"/>
    </location>
</feature>
<feature type="compositionally biased region" description="Basic residues" evidence="6">
    <location>
        <begin position="1958"/>
        <end position="1968"/>
    </location>
</feature>
<keyword evidence="1" id="KW-0547">Nucleotide-binding</keyword>
<keyword evidence="9" id="KW-1185">Reference proteome</keyword>
<dbReference type="PANTHER" id="PTHR10887">
    <property type="entry name" value="DNA2/NAM7 HELICASE FAMILY"/>
    <property type="match status" value="1"/>
</dbReference>
<feature type="compositionally biased region" description="Polar residues" evidence="6">
    <location>
        <begin position="132"/>
        <end position="145"/>
    </location>
</feature>
<name>A0ABD3XAZ6_SINWO</name>
<organism evidence="8 9">
    <name type="scientific">Sinanodonta woodiana</name>
    <name type="common">Chinese pond mussel</name>
    <name type="synonym">Anodonta woodiana</name>
    <dbReference type="NCBI Taxonomy" id="1069815"/>
    <lineage>
        <taxon>Eukaryota</taxon>
        <taxon>Metazoa</taxon>
        <taxon>Spiralia</taxon>
        <taxon>Lophotrochozoa</taxon>
        <taxon>Mollusca</taxon>
        <taxon>Bivalvia</taxon>
        <taxon>Autobranchia</taxon>
        <taxon>Heteroconchia</taxon>
        <taxon>Palaeoheterodonta</taxon>
        <taxon>Unionida</taxon>
        <taxon>Unionoidea</taxon>
        <taxon>Unionidae</taxon>
        <taxon>Unioninae</taxon>
        <taxon>Sinanodonta</taxon>
    </lineage>
</organism>